<feature type="transmembrane region" description="Helical" evidence="12">
    <location>
        <begin position="143"/>
        <end position="165"/>
    </location>
</feature>
<evidence type="ECO:0000256" key="1">
    <source>
        <dbReference type="ARBA" id="ARBA00004141"/>
    </source>
</evidence>
<dbReference type="GO" id="GO:0001508">
    <property type="term" value="P:action potential"/>
    <property type="evidence" value="ECO:0007669"/>
    <property type="project" value="TreeGrafter"/>
</dbReference>
<protein>
    <submittedName>
        <fullName evidence="14">Ion transporter</fullName>
    </submittedName>
</protein>
<evidence type="ECO:0000256" key="5">
    <source>
        <dbReference type="ARBA" id="ARBA00022826"/>
    </source>
</evidence>
<feature type="transmembrane region" description="Helical" evidence="12">
    <location>
        <begin position="23"/>
        <end position="45"/>
    </location>
</feature>
<evidence type="ECO:0000256" key="7">
    <source>
        <dbReference type="ARBA" id="ARBA00022958"/>
    </source>
</evidence>
<name>A0A433J2F1_9PROT</name>
<dbReference type="InterPro" id="IPR028325">
    <property type="entry name" value="VG_K_chnl"/>
</dbReference>
<dbReference type="GO" id="GO:0008076">
    <property type="term" value="C:voltage-gated potassium channel complex"/>
    <property type="evidence" value="ECO:0007669"/>
    <property type="project" value="InterPro"/>
</dbReference>
<evidence type="ECO:0000256" key="12">
    <source>
        <dbReference type="SAM" id="Phobius"/>
    </source>
</evidence>
<dbReference type="PRINTS" id="PR01463">
    <property type="entry name" value="EAGCHANLFMLY"/>
</dbReference>
<reference evidence="14 15" key="1">
    <citation type="submission" date="2018-12" db="EMBL/GenBank/DDBJ databases">
        <authorList>
            <person name="Yang Y."/>
        </authorList>
    </citation>
    <scope>NUCLEOTIDE SEQUENCE [LARGE SCALE GENOMIC DNA]</scope>
    <source>
        <strain evidence="14 15">GSF71</strain>
    </source>
</reference>
<dbReference type="SUPFAM" id="SSF81324">
    <property type="entry name" value="Voltage-gated potassium channels"/>
    <property type="match status" value="1"/>
</dbReference>
<evidence type="ECO:0000259" key="13">
    <source>
        <dbReference type="Pfam" id="PF00520"/>
    </source>
</evidence>
<accession>A0A433J2F1</accession>
<evidence type="ECO:0000256" key="6">
    <source>
        <dbReference type="ARBA" id="ARBA00022882"/>
    </source>
</evidence>
<feature type="transmembrane region" description="Helical" evidence="12">
    <location>
        <begin position="52"/>
        <end position="74"/>
    </location>
</feature>
<keyword evidence="9" id="KW-0406">Ion transport</keyword>
<keyword evidence="15" id="KW-1185">Reference proteome</keyword>
<keyword evidence="10 12" id="KW-0472">Membrane</keyword>
<keyword evidence="6" id="KW-0851">Voltage-gated channel</keyword>
<feature type="transmembrane region" description="Helical" evidence="12">
    <location>
        <begin position="111"/>
        <end position="131"/>
    </location>
</feature>
<dbReference type="InterPro" id="IPR027359">
    <property type="entry name" value="Volt_channel_dom_sf"/>
</dbReference>
<keyword evidence="3" id="KW-0633">Potassium transport</keyword>
<sequence length="231" mass="25963">MAGFDLVTVLFVFVTTVLPPHDWLLWVDYGLGGVLLADFCARFWIARHRRRFLLSVWTLVDLVVILSMLAPMLISNYAFLRVVRALRVLRSYAVLRTLRRGNSWFAERGELMLAVVNLVVFVFVVSAFVYVTQLGVNEKIVTYVDALYFTVTTLTTTGFGDITLVGTHGRLLSVLVMMLGCGLFLKFAQSLFRPNKAHVECPACGLSRHDFDAVHCKHCGGVVHIDKTHPD</sequence>
<dbReference type="Pfam" id="PF00520">
    <property type="entry name" value="Ion_trans"/>
    <property type="match status" value="1"/>
</dbReference>
<dbReference type="Gene3D" id="1.20.120.350">
    <property type="entry name" value="Voltage-gated potassium channels. Chain C"/>
    <property type="match status" value="1"/>
</dbReference>
<keyword evidence="2" id="KW-0813">Transport</keyword>
<dbReference type="GO" id="GO:0005249">
    <property type="term" value="F:voltage-gated potassium channel activity"/>
    <property type="evidence" value="ECO:0007669"/>
    <property type="project" value="InterPro"/>
</dbReference>
<comment type="caution">
    <text evidence="14">The sequence shown here is derived from an EMBL/GenBank/DDBJ whole genome shotgun (WGS) entry which is preliminary data.</text>
</comment>
<evidence type="ECO:0000313" key="14">
    <source>
        <dbReference type="EMBL" id="RUQ65265.1"/>
    </source>
</evidence>
<evidence type="ECO:0000256" key="8">
    <source>
        <dbReference type="ARBA" id="ARBA00022989"/>
    </source>
</evidence>
<dbReference type="Proteomes" id="UP000280346">
    <property type="component" value="Unassembled WGS sequence"/>
</dbReference>
<dbReference type="Gene3D" id="1.10.287.70">
    <property type="match status" value="1"/>
</dbReference>
<organism evidence="14 15">
    <name type="scientific">Azospirillum doebereinerae</name>
    <dbReference type="NCBI Taxonomy" id="92933"/>
    <lineage>
        <taxon>Bacteria</taxon>
        <taxon>Pseudomonadati</taxon>
        <taxon>Pseudomonadota</taxon>
        <taxon>Alphaproteobacteria</taxon>
        <taxon>Rhodospirillales</taxon>
        <taxon>Azospirillaceae</taxon>
        <taxon>Azospirillum</taxon>
    </lineage>
</organism>
<proteinExistence type="predicted"/>
<evidence type="ECO:0000256" key="10">
    <source>
        <dbReference type="ARBA" id="ARBA00023136"/>
    </source>
</evidence>
<keyword evidence="8 12" id="KW-1133">Transmembrane helix</keyword>
<evidence type="ECO:0000256" key="2">
    <source>
        <dbReference type="ARBA" id="ARBA00022448"/>
    </source>
</evidence>
<dbReference type="PANTHER" id="PTHR11537">
    <property type="entry name" value="VOLTAGE-GATED POTASSIUM CHANNEL"/>
    <property type="match status" value="1"/>
</dbReference>
<dbReference type="InterPro" id="IPR003938">
    <property type="entry name" value="K_chnl_volt-dep_EAG/ELK/ERG"/>
</dbReference>
<evidence type="ECO:0000313" key="15">
    <source>
        <dbReference type="Proteomes" id="UP000280346"/>
    </source>
</evidence>
<keyword evidence="7" id="KW-0630">Potassium</keyword>
<evidence type="ECO:0000256" key="11">
    <source>
        <dbReference type="ARBA" id="ARBA00023303"/>
    </source>
</evidence>
<dbReference type="PANTHER" id="PTHR11537:SF254">
    <property type="entry name" value="POTASSIUM VOLTAGE-GATED CHANNEL PROTEIN SHAB"/>
    <property type="match status" value="1"/>
</dbReference>
<evidence type="ECO:0000256" key="4">
    <source>
        <dbReference type="ARBA" id="ARBA00022692"/>
    </source>
</evidence>
<keyword evidence="5" id="KW-0631">Potassium channel</keyword>
<keyword evidence="11" id="KW-0407">Ion channel</keyword>
<gene>
    <name evidence="14" type="ORF">EJ913_25340</name>
</gene>
<dbReference type="InterPro" id="IPR005821">
    <property type="entry name" value="Ion_trans_dom"/>
</dbReference>
<dbReference type="OrthoDB" id="9799090at2"/>
<comment type="subcellular location">
    <subcellularLocation>
        <location evidence="1">Membrane</location>
        <topology evidence="1">Multi-pass membrane protein</topology>
    </subcellularLocation>
</comment>
<dbReference type="AlphaFoldDB" id="A0A433J2F1"/>
<evidence type="ECO:0000256" key="9">
    <source>
        <dbReference type="ARBA" id="ARBA00023065"/>
    </source>
</evidence>
<keyword evidence="4 12" id="KW-0812">Transmembrane</keyword>
<dbReference type="EMBL" id="RZIJ01000026">
    <property type="protein sequence ID" value="RUQ65265.1"/>
    <property type="molecule type" value="Genomic_DNA"/>
</dbReference>
<evidence type="ECO:0000256" key="3">
    <source>
        <dbReference type="ARBA" id="ARBA00022538"/>
    </source>
</evidence>
<feature type="domain" description="Ion transport" evidence="13">
    <location>
        <begin position="8"/>
        <end position="181"/>
    </location>
</feature>
<feature type="transmembrane region" description="Helical" evidence="12">
    <location>
        <begin position="171"/>
        <end position="188"/>
    </location>
</feature>